<dbReference type="GO" id="GO:0005730">
    <property type="term" value="C:nucleolus"/>
    <property type="evidence" value="ECO:0007669"/>
    <property type="project" value="TreeGrafter"/>
</dbReference>
<dbReference type="GO" id="GO:0070476">
    <property type="term" value="P:rRNA (guanine-N7)-methylation"/>
    <property type="evidence" value="ECO:0007669"/>
    <property type="project" value="InterPro"/>
</dbReference>
<dbReference type="PANTHER" id="PTHR12734">
    <property type="entry name" value="METHYLTRANSFERASE-RELATED"/>
    <property type="match status" value="1"/>
</dbReference>
<sequence>MLDVALEREVEGGLWLCNADKRSHSPPKRLYAFFSSLYSCLTRGARAVFQIYPENSEQLELITGQAMRAGFTGGVVVDYPNSTKAKKFFLCLFAGVSGMLPKGLGSETVERGVSSQAQFTARGATSRLSTMTQRCAA</sequence>
<comment type="caution">
    <text evidence="1">The sequence shown here is derived from an EMBL/GenBank/DDBJ whole genome shotgun (WGS) entry which is preliminary data.</text>
</comment>
<gene>
    <name evidence="1" type="ORF">AALO_G00207360</name>
</gene>
<dbReference type="InterPro" id="IPR029063">
    <property type="entry name" value="SAM-dependent_MTases_sf"/>
</dbReference>
<dbReference type="InterPro" id="IPR039769">
    <property type="entry name" value="Bud23-like"/>
</dbReference>
<keyword evidence="2" id="KW-1185">Reference proteome</keyword>
<evidence type="ECO:0000313" key="1">
    <source>
        <dbReference type="EMBL" id="KAG5268021.1"/>
    </source>
</evidence>
<protein>
    <submittedName>
        <fullName evidence="1">Uncharacterized protein</fullName>
    </submittedName>
</protein>
<reference evidence="1" key="1">
    <citation type="submission" date="2020-10" db="EMBL/GenBank/DDBJ databases">
        <title>Chromosome-scale genome assembly of the Allis shad, Alosa alosa.</title>
        <authorList>
            <person name="Margot Z."/>
            <person name="Christophe K."/>
            <person name="Cabau C."/>
            <person name="Louis A."/>
            <person name="Berthelot C."/>
            <person name="Parey E."/>
            <person name="Roest Crollius H."/>
            <person name="Montfort J."/>
            <person name="Robinson-Rechavi M."/>
            <person name="Bucao C."/>
            <person name="Bouchez O."/>
            <person name="Gislard M."/>
            <person name="Lluch J."/>
            <person name="Milhes M."/>
            <person name="Lampietro C."/>
            <person name="Lopez Roques C."/>
            <person name="Donnadieu C."/>
            <person name="Braasch I."/>
            <person name="Desvignes T."/>
            <person name="Postlethwait J."/>
            <person name="Bobe J."/>
            <person name="Guiguen Y."/>
        </authorList>
    </citation>
    <scope>NUCLEOTIDE SEQUENCE</scope>
    <source>
        <strain evidence="1">M-15738</strain>
        <tissue evidence="1">Blood</tissue>
    </source>
</reference>
<dbReference type="Proteomes" id="UP000823561">
    <property type="component" value="Chromosome 16"/>
</dbReference>
<dbReference type="PANTHER" id="PTHR12734:SF0">
    <property type="entry name" value="18S RRNA (GUANINE-N(7))-METHYLTRANSFERASE-RELATED"/>
    <property type="match status" value="1"/>
</dbReference>
<dbReference type="AlphaFoldDB" id="A0AAV6G277"/>
<proteinExistence type="predicted"/>
<accession>A0AAV6G277</accession>
<name>A0AAV6G277_9TELE</name>
<evidence type="ECO:0000313" key="2">
    <source>
        <dbReference type="Proteomes" id="UP000823561"/>
    </source>
</evidence>
<dbReference type="Gene3D" id="3.40.50.150">
    <property type="entry name" value="Vaccinia Virus protein VP39"/>
    <property type="match status" value="1"/>
</dbReference>
<dbReference type="GO" id="GO:0016435">
    <property type="term" value="F:rRNA (guanine) methyltransferase activity"/>
    <property type="evidence" value="ECO:0007669"/>
    <property type="project" value="InterPro"/>
</dbReference>
<organism evidence="1 2">
    <name type="scientific">Alosa alosa</name>
    <name type="common">allis shad</name>
    <dbReference type="NCBI Taxonomy" id="278164"/>
    <lineage>
        <taxon>Eukaryota</taxon>
        <taxon>Metazoa</taxon>
        <taxon>Chordata</taxon>
        <taxon>Craniata</taxon>
        <taxon>Vertebrata</taxon>
        <taxon>Euteleostomi</taxon>
        <taxon>Actinopterygii</taxon>
        <taxon>Neopterygii</taxon>
        <taxon>Teleostei</taxon>
        <taxon>Clupei</taxon>
        <taxon>Clupeiformes</taxon>
        <taxon>Clupeoidei</taxon>
        <taxon>Clupeidae</taxon>
        <taxon>Alosa</taxon>
    </lineage>
</organism>
<dbReference type="EMBL" id="JADWDJ010000016">
    <property type="protein sequence ID" value="KAG5268021.1"/>
    <property type="molecule type" value="Genomic_DNA"/>
</dbReference>